<reference evidence="2" key="1">
    <citation type="submission" date="2011-03" db="EMBL/GenBank/DDBJ databases">
        <title>Draft genome sequence of Brevundimonas diminuta.</title>
        <authorList>
            <person name="Brown P.J.B."/>
            <person name="Buechlein A."/>
            <person name="Hemmerich C."/>
            <person name="Brun Y.V."/>
        </authorList>
    </citation>
    <scope>NUCLEOTIDE SEQUENCE [LARGE SCALE GENOMIC DNA]</scope>
    <source>
        <strain evidence="2">C19</strain>
    </source>
</reference>
<dbReference type="STRING" id="715226.ABI_20830"/>
<protein>
    <submittedName>
        <fullName evidence="1">Uncharacterized protein</fullName>
    </submittedName>
</protein>
<proteinExistence type="predicted"/>
<sequence>MESFFISVAFSQMDGVESETLQSLNDHAEYWLARAAAIHGQKLDAYVENPEFVADMQALMDVDTDTQIAVAETCVDRMRDY</sequence>
<gene>
    <name evidence="1" type="ORF">ABI_20830</name>
</gene>
<dbReference type="Proteomes" id="UP000006512">
    <property type="component" value="Unassembled WGS sequence"/>
</dbReference>
<organism evidence="1 2">
    <name type="scientific">Asticcacaulis biprosthecium C19</name>
    <dbReference type="NCBI Taxonomy" id="715226"/>
    <lineage>
        <taxon>Bacteria</taxon>
        <taxon>Pseudomonadati</taxon>
        <taxon>Pseudomonadota</taxon>
        <taxon>Alphaproteobacteria</taxon>
        <taxon>Caulobacterales</taxon>
        <taxon>Caulobacteraceae</taxon>
        <taxon>Asticcacaulis</taxon>
    </lineage>
</organism>
<evidence type="ECO:0000313" key="1">
    <source>
        <dbReference type="EMBL" id="EGF93642.1"/>
    </source>
</evidence>
<name>F4QGG1_9CAUL</name>
<dbReference type="AlphaFoldDB" id="F4QGG1"/>
<accession>F4QGG1</accession>
<evidence type="ECO:0000313" key="2">
    <source>
        <dbReference type="Proteomes" id="UP000006512"/>
    </source>
</evidence>
<dbReference type="HOGENOM" id="CLU_2566454_0_0_5"/>
<keyword evidence="2" id="KW-1185">Reference proteome</keyword>
<dbReference type="EMBL" id="GL883077">
    <property type="protein sequence ID" value="EGF93642.1"/>
    <property type="molecule type" value="Genomic_DNA"/>
</dbReference>